<dbReference type="InterPro" id="IPR036812">
    <property type="entry name" value="NAD(P)_OxRdtase_dom_sf"/>
</dbReference>
<dbReference type="PRINTS" id="PR00069">
    <property type="entry name" value="ALDKETRDTASE"/>
</dbReference>
<proteinExistence type="predicted"/>
<dbReference type="InterPro" id="IPR020471">
    <property type="entry name" value="AKR"/>
</dbReference>
<evidence type="ECO:0000313" key="6">
    <source>
        <dbReference type="Proteomes" id="UP001197875"/>
    </source>
</evidence>
<keyword evidence="6" id="KW-1185">Reference proteome</keyword>
<dbReference type="PROSITE" id="PS51379">
    <property type="entry name" value="4FE4S_FER_2"/>
    <property type="match status" value="1"/>
</dbReference>
<dbReference type="CDD" id="cd19096">
    <property type="entry name" value="AKR_Fe-S_oxidoreductase"/>
    <property type="match status" value="1"/>
</dbReference>
<protein>
    <submittedName>
        <fullName evidence="5">Aldo/keto reductase</fullName>
    </submittedName>
</protein>
<dbReference type="PROSITE" id="PS51257">
    <property type="entry name" value="PROKAR_LIPOPROTEIN"/>
    <property type="match status" value="1"/>
</dbReference>
<evidence type="ECO:0000259" key="4">
    <source>
        <dbReference type="PROSITE" id="PS51379"/>
    </source>
</evidence>
<dbReference type="GO" id="GO:0046872">
    <property type="term" value="F:metal ion binding"/>
    <property type="evidence" value="ECO:0007669"/>
    <property type="project" value="UniProtKB-KW"/>
</dbReference>
<name>A0AAE3DTS3_9FIRM</name>
<dbReference type="Pfam" id="PF00248">
    <property type="entry name" value="Aldo_ket_red"/>
    <property type="match status" value="1"/>
</dbReference>
<dbReference type="SUPFAM" id="SSF51430">
    <property type="entry name" value="NAD(P)-linked oxidoreductase"/>
    <property type="match status" value="1"/>
</dbReference>
<comment type="caution">
    <text evidence="5">The sequence shown here is derived from an EMBL/GenBank/DDBJ whole genome shotgun (WGS) entry which is preliminary data.</text>
</comment>
<keyword evidence="1" id="KW-0479">Metal-binding</keyword>
<evidence type="ECO:0000256" key="2">
    <source>
        <dbReference type="ARBA" id="ARBA00023004"/>
    </source>
</evidence>
<dbReference type="RefSeq" id="WP_227615429.1">
    <property type="nucleotide sequence ID" value="NZ_JAJEPR010000017.1"/>
</dbReference>
<dbReference type="InterPro" id="IPR017900">
    <property type="entry name" value="4Fe4S_Fe_S_CS"/>
</dbReference>
<dbReference type="InterPro" id="IPR053135">
    <property type="entry name" value="AKR2_Oxidoreductase"/>
</dbReference>
<keyword evidence="2" id="KW-0408">Iron</keyword>
<dbReference type="Pfam" id="PF13187">
    <property type="entry name" value="Fer4_9"/>
    <property type="match status" value="1"/>
</dbReference>
<dbReference type="SUPFAM" id="SSF46548">
    <property type="entry name" value="alpha-helical ferredoxin"/>
    <property type="match status" value="1"/>
</dbReference>
<gene>
    <name evidence="5" type="ORF">LKD71_10905</name>
</gene>
<organism evidence="5 6">
    <name type="scientific">Fusicatenibacter faecihominis</name>
    <dbReference type="NCBI Taxonomy" id="2881276"/>
    <lineage>
        <taxon>Bacteria</taxon>
        <taxon>Bacillati</taxon>
        <taxon>Bacillota</taxon>
        <taxon>Clostridia</taxon>
        <taxon>Lachnospirales</taxon>
        <taxon>Lachnospiraceae</taxon>
        <taxon>Fusicatenibacter</taxon>
    </lineage>
</organism>
<dbReference type="GO" id="GO:0051536">
    <property type="term" value="F:iron-sulfur cluster binding"/>
    <property type="evidence" value="ECO:0007669"/>
    <property type="project" value="UniProtKB-KW"/>
</dbReference>
<dbReference type="Gene3D" id="3.20.20.100">
    <property type="entry name" value="NADP-dependent oxidoreductase domain"/>
    <property type="match status" value="1"/>
</dbReference>
<dbReference type="AlphaFoldDB" id="A0AAE3DTS3"/>
<dbReference type="EMBL" id="JAJEPR010000017">
    <property type="protein sequence ID" value="MCC2190309.1"/>
    <property type="molecule type" value="Genomic_DNA"/>
</dbReference>
<dbReference type="GO" id="GO:0016491">
    <property type="term" value="F:oxidoreductase activity"/>
    <property type="evidence" value="ECO:0007669"/>
    <property type="project" value="InterPro"/>
</dbReference>
<dbReference type="PROSITE" id="PS00198">
    <property type="entry name" value="4FE4S_FER_1"/>
    <property type="match status" value="1"/>
</dbReference>
<evidence type="ECO:0000256" key="1">
    <source>
        <dbReference type="ARBA" id="ARBA00022723"/>
    </source>
</evidence>
<dbReference type="InterPro" id="IPR017896">
    <property type="entry name" value="4Fe4S_Fe-S-bd"/>
</dbReference>
<accession>A0AAE3DTS3</accession>
<keyword evidence="3" id="KW-0411">Iron-sulfur</keyword>
<dbReference type="Proteomes" id="UP001197875">
    <property type="component" value="Unassembled WGS sequence"/>
</dbReference>
<reference evidence="5 6" key="1">
    <citation type="submission" date="2021-10" db="EMBL/GenBank/DDBJ databases">
        <title>Anaerobic single-cell dispensing facilitates the cultivation of human gut bacteria.</title>
        <authorList>
            <person name="Afrizal A."/>
        </authorList>
    </citation>
    <scope>NUCLEOTIDE SEQUENCE [LARGE SCALE GENOMIC DNA]</scope>
    <source>
        <strain evidence="5 6">CLA-AA-H277</strain>
    </source>
</reference>
<dbReference type="InterPro" id="IPR023210">
    <property type="entry name" value="NADP_OxRdtase_dom"/>
</dbReference>
<sequence length="377" mass="43099">MEYSKFEKLGISTSLLGFGCMRFPQTPDGKIDEPEAEKMLDTAIKAGVTYIDTAYPYHNGDSEPFVGKVLKKYDRDSFYLATKLPIWKLEKKEDVKRIFDEQLERLAVDHVDFYLLHGLDKEAWEKVKELDVLPFVESMREAGKIRYIGFSFHDDYEVFEEILTSRPWDFCQIQYNYIDRDIQAGDKGYALAEKLGVPLVIMEPVKGGSLAALPEEVEAPFKEARPEASTSSWAFRWVASHPDVHVVLSGMSTMEQVEDNLKTFGNFEPLTEKEEKIVEGVATAIKARTKNGCTGCAYCMPCPHGVNIPKNFRIWNDLAMYGNEEITRQNYFKYLPEAERADKCKACGKCEKVCPQSLSIRENLKQVQKEMEALKNK</sequence>
<dbReference type="PANTHER" id="PTHR43312:SF2">
    <property type="entry name" value="OXIDOREDUCTASE"/>
    <property type="match status" value="1"/>
</dbReference>
<dbReference type="PANTHER" id="PTHR43312">
    <property type="entry name" value="D-THREO-ALDOSE 1-DEHYDROGENASE"/>
    <property type="match status" value="1"/>
</dbReference>
<feature type="domain" description="4Fe-4S ferredoxin-type" evidence="4">
    <location>
        <begin position="334"/>
        <end position="363"/>
    </location>
</feature>
<evidence type="ECO:0000256" key="3">
    <source>
        <dbReference type="ARBA" id="ARBA00023014"/>
    </source>
</evidence>
<evidence type="ECO:0000313" key="5">
    <source>
        <dbReference type="EMBL" id="MCC2190309.1"/>
    </source>
</evidence>